<dbReference type="EMBL" id="JAAWWP010000001">
    <property type="protein sequence ID" value="NKI39801.1"/>
    <property type="molecule type" value="Genomic_DNA"/>
</dbReference>
<keyword evidence="4" id="KW-1185">Reference proteome</keyword>
<evidence type="ECO:0000256" key="1">
    <source>
        <dbReference type="SAM" id="MobiDB-lite"/>
    </source>
</evidence>
<dbReference type="RefSeq" id="WP_168534762.1">
    <property type="nucleotide sequence ID" value="NZ_JAAWWP010000001.1"/>
</dbReference>
<feature type="compositionally biased region" description="Low complexity" evidence="1">
    <location>
        <begin position="217"/>
        <end position="251"/>
    </location>
</feature>
<comment type="caution">
    <text evidence="3">The sequence shown here is derived from an EMBL/GenBank/DDBJ whole genome shotgun (WGS) entry which is preliminary data.</text>
</comment>
<dbReference type="Proteomes" id="UP000772196">
    <property type="component" value="Unassembled WGS sequence"/>
</dbReference>
<evidence type="ECO:0000313" key="3">
    <source>
        <dbReference type="EMBL" id="NKI39801.1"/>
    </source>
</evidence>
<evidence type="ECO:0000256" key="2">
    <source>
        <dbReference type="SAM" id="SignalP"/>
    </source>
</evidence>
<keyword evidence="2" id="KW-0732">Signal</keyword>
<feature type="region of interest" description="Disordered" evidence="1">
    <location>
        <begin position="148"/>
        <end position="257"/>
    </location>
</feature>
<name>A0ABX1GUP9_9ACTN</name>
<proteinExistence type="predicted"/>
<protein>
    <submittedName>
        <fullName evidence="3">Uncharacterized protein</fullName>
    </submittedName>
</protein>
<feature type="signal peptide" evidence="2">
    <location>
        <begin position="1"/>
        <end position="33"/>
    </location>
</feature>
<feature type="chain" id="PRO_5046561106" evidence="2">
    <location>
        <begin position="34"/>
        <end position="290"/>
    </location>
</feature>
<reference evidence="3 4" key="1">
    <citation type="submission" date="2020-04" db="EMBL/GenBank/DDBJ databases">
        <title>Phylogenetic Diversity and Antibacterial Activity against Ralstonia solanacearum of Endophytic Actinomycete Isolated from Moss.</title>
        <authorList>
            <person name="Zhuang X."/>
        </authorList>
    </citation>
    <scope>NUCLEOTIDE SEQUENCE [LARGE SCALE GENOMIC DNA]</scope>
    <source>
        <strain evidence="3 4">LD120</strain>
    </source>
</reference>
<evidence type="ECO:0000313" key="4">
    <source>
        <dbReference type="Proteomes" id="UP000772196"/>
    </source>
</evidence>
<organism evidence="3 4">
    <name type="scientific">Streptomyces physcomitrii</name>
    <dbReference type="NCBI Taxonomy" id="2724184"/>
    <lineage>
        <taxon>Bacteria</taxon>
        <taxon>Bacillati</taxon>
        <taxon>Actinomycetota</taxon>
        <taxon>Actinomycetes</taxon>
        <taxon>Kitasatosporales</taxon>
        <taxon>Streptomycetaceae</taxon>
        <taxon>Streptomyces</taxon>
    </lineage>
</organism>
<accession>A0ABX1GUP9</accession>
<sequence length="290" mass="27928">MHIALLSLSAAAAGAVLMAAPACAVLMAAPACAAQGPPPSAGDGVVRVAPAVVDRGGSVALTVTGCPGRTGRAYSPAFAAPAELTAAPGAPLRAEARIRPTATLGLHEVRIACATTGSPVDPDGAARADRGLLTTFRVLDEGAGDRAGTADLADLAPSRSGPDEGTRGARHAAHSTGSAPGEGQRQVPGEERGAAPGEEQTSASGEGQASAPGEKQGAAAPEATGAAPSASPGPRAPGAAAPEMAAQPELAGPGTRHTVTGLALASVAAVAMAVRSTRRGAARTGGKPRG</sequence>
<gene>
    <name evidence="3" type="ORF">HFV08_00730</name>
</gene>